<evidence type="ECO:0000256" key="5">
    <source>
        <dbReference type="ARBA" id="ARBA00022519"/>
    </source>
</evidence>
<feature type="transmembrane region" description="Helical" evidence="9">
    <location>
        <begin position="109"/>
        <end position="130"/>
    </location>
</feature>
<feature type="transmembrane region" description="Helical" evidence="9">
    <location>
        <begin position="225"/>
        <end position="242"/>
    </location>
</feature>
<evidence type="ECO:0000256" key="7">
    <source>
        <dbReference type="ARBA" id="ARBA00022989"/>
    </source>
</evidence>
<keyword evidence="11" id="KW-1185">Reference proteome</keyword>
<dbReference type="STRING" id="84029.CROST_26250"/>
<dbReference type="PANTHER" id="PTHR30413:SF8">
    <property type="entry name" value="TRANSPORT PERMEASE PROTEIN"/>
    <property type="match status" value="1"/>
</dbReference>
<evidence type="ECO:0000313" key="11">
    <source>
        <dbReference type="Proteomes" id="UP000190951"/>
    </source>
</evidence>
<keyword evidence="7 9" id="KW-1133">Transmembrane helix</keyword>
<gene>
    <name evidence="10" type="primary">tagG</name>
    <name evidence="10" type="ORF">CROST_029580</name>
</gene>
<evidence type="ECO:0000256" key="4">
    <source>
        <dbReference type="ARBA" id="ARBA00022475"/>
    </source>
</evidence>
<dbReference type="InterPro" id="IPR013525">
    <property type="entry name" value="ABC2_TM"/>
</dbReference>
<dbReference type="GO" id="GO:0043190">
    <property type="term" value="C:ATP-binding cassette (ABC) transporter complex"/>
    <property type="evidence" value="ECO:0007669"/>
    <property type="project" value="InterPro"/>
</dbReference>
<dbReference type="EMBL" id="CP096983">
    <property type="protein sequence ID" value="URZ12241.1"/>
    <property type="molecule type" value="Genomic_DNA"/>
</dbReference>
<dbReference type="PROSITE" id="PS51012">
    <property type="entry name" value="ABC_TM2"/>
    <property type="match status" value="1"/>
</dbReference>
<evidence type="ECO:0000256" key="3">
    <source>
        <dbReference type="ARBA" id="ARBA00022448"/>
    </source>
</evidence>
<name>A0A1S8M8R5_9CLOT</name>
<sequence length="258" mass="29845">MINTIKEIIKYKELLQNLTMKELKLKYRNSALGFFWSFLNPIMLLIVYTFAFKYIMHQTTPNYTVNLLAALLPWQFFQAAVQGSTTSIISNSNLIKKIYFPRQIMPLSIIFSNFVSFLITLVILFGAMIVSRVQFTFCILLLPIILILLLGFSIGLSLILSSLNVLYRDISHFVEVIFMAWFYLTPIVYVLSAIPKVYRNVLLLNPMTMIMEALRSVLIEGKLPNPMYVGIIIIWDLALIYIGDKVFRRIENDFAEEV</sequence>
<dbReference type="Proteomes" id="UP000190951">
    <property type="component" value="Chromosome"/>
</dbReference>
<evidence type="ECO:0000256" key="1">
    <source>
        <dbReference type="ARBA" id="ARBA00004429"/>
    </source>
</evidence>
<dbReference type="PANTHER" id="PTHR30413">
    <property type="entry name" value="INNER MEMBRANE TRANSPORT PERMEASE"/>
    <property type="match status" value="1"/>
</dbReference>
<dbReference type="InterPro" id="IPR047817">
    <property type="entry name" value="ABC2_TM_bact-type"/>
</dbReference>
<evidence type="ECO:0000256" key="8">
    <source>
        <dbReference type="ARBA" id="ARBA00023136"/>
    </source>
</evidence>
<keyword evidence="4 9" id="KW-1003">Cell membrane</keyword>
<dbReference type="KEGG" id="crw:CROST_029580"/>
<reference evidence="10 11" key="1">
    <citation type="submission" date="2022-04" db="EMBL/GenBank/DDBJ databases">
        <title>Genome sequence of C. roseum typestrain.</title>
        <authorList>
            <person name="Poehlein A."/>
            <person name="Schoch T."/>
            <person name="Duerre P."/>
            <person name="Daniel R."/>
        </authorList>
    </citation>
    <scope>NUCLEOTIDE SEQUENCE [LARGE SCALE GENOMIC DNA]</scope>
    <source>
        <strain evidence="10 11">DSM 7320</strain>
    </source>
</reference>
<accession>A0A1S8M8R5</accession>
<evidence type="ECO:0000256" key="2">
    <source>
        <dbReference type="ARBA" id="ARBA00007783"/>
    </source>
</evidence>
<dbReference type="GO" id="GO:0140359">
    <property type="term" value="F:ABC-type transporter activity"/>
    <property type="evidence" value="ECO:0007669"/>
    <property type="project" value="InterPro"/>
</dbReference>
<organism evidence="10 11">
    <name type="scientific">Clostridium felsineum</name>
    <dbReference type="NCBI Taxonomy" id="36839"/>
    <lineage>
        <taxon>Bacteria</taxon>
        <taxon>Bacillati</taxon>
        <taxon>Bacillota</taxon>
        <taxon>Clostridia</taxon>
        <taxon>Eubacteriales</taxon>
        <taxon>Clostridiaceae</taxon>
        <taxon>Clostridium</taxon>
    </lineage>
</organism>
<feature type="transmembrane region" description="Helical" evidence="9">
    <location>
        <begin position="67"/>
        <end position="89"/>
    </location>
</feature>
<keyword evidence="5" id="KW-0997">Cell inner membrane</keyword>
<keyword evidence="3 9" id="KW-0813">Transport</keyword>
<dbReference type="AlphaFoldDB" id="A0A1S8M8R5"/>
<feature type="transmembrane region" description="Helical" evidence="9">
    <location>
        <begin position="172"/>
        <end position="194"/>
    </location>
</feature>
<dbReference type="PRINTS" id="PR00164">
    <property type="entry name" value="ABC2TRNSPORT"/>
</dbReference>
<keyword evidence="8 9" id="KW-0472">Membrane</keyword>
<comment type="subcellular location">
    <subcellularLocation>
        <location evidence="1">Cell inner membrane</location>
        <topology evidence="1">Multi-pass membrane protein</topology>
    </subcellularLocation>
    <subcellularLocation>
        <location evidence="9">Cell membrane</location>
        <topology evidence="9">Multi-pass membrane protein</topology>
    </subcellularLocation>
</comment>
<dbReference type="GO" id="GO:0015920">
    <property type="term" value="P:lipopolysaccharide transport"/>
    <property type="evidence" value="ECO:0007669"/>
    <property type="project" value="TreeGrafter"/>
</dbReference>
<protein>
    <recommendedName>
        <fullName evidence="9">Transport permease protein</fullName>
    </recommendedName>
</protein>
<evidence type="ECO:0000256" key="9">
    <source>
        <dbReference type="RuleBase" id="RU361157"/>
    </source>
</evidence>
<dbReference type="InterPro" id="IPR000412">
    <property type="entry name" value="ABC_2_transport"/>
</dbReference>
<comment type="similarity">
    <text evidence="2 9">Belongs to the ABC-2 integral membrane protein family.</text>
</comment>
<feature type="transmembrane region" description="Helical" evidence="9">
    <location>
        <begin position="34"/>
        <end position="55"/>
    </location>
</feature>
<feature type="transmembrane region" description="Helical" evidence="9">
    <location>
        <begin position="137"/>
        <end position="160"/>
    </location>
</feature>
<keyword evidence="6 9" id="KW-0812">Transmembrane</keyword>
<proteinExistence type="inferred from homology"/>
<evidence type="ECO:0000256" key="6">
    <source>
        <dbReference type="ARBA" id="ARBA00022692"/>
    </source>
</evidence>
<evidence type="ECO:0000313" key="10">
    <source>
        <dbReference type="EMBL" id="URZ12241.1"/>
    </source>
</evidence>
<dbReference type="Pfam" id="PF01061">
    <property type="entry name" value="ABC2_membrane"/>
    <property type="match status" value="1"/>
</dbReference>